<reference evidence="2" key="1">
    <citation type="submission" date="2021-04" db="EMBL/GenBank/DDBJ databases">
        <authorList>
            <person name="Tunstrom K."/>
        </authorList>
    </citation>
    <scope>NUCLEOTIDE SEQUENCE</scope>
</reference>
<gene>
    <name evidence="2" type="ORF">PAPOLLO_LOCUS10145</name>
</gene>
<organism evidence="2 3">
    <name type="scientific">Parnassius apollo</name>
    <name type="common">Apollo butterfly</name>
    <name type="synonym">Papilio apollo</name>
    <dbReference type="NCBI Taxonomy" id="110799"/>
    <lineage>
        <taxon>Eukaryota</taxon>
        <taxon>Metazoa</taxon>
        <taxon>Ecdysozoa</taxon>
        <taxon>Arthropoda</taxon>
        <taxon>Hexapoda</taxon>
        <taxon>Insecta</taxon>
        <taxon>Pterygota</taxon>
        <taxon>Neoptera</taxon>
        <taxon>Endopterygota</taxon>
        <taxon>Lepidoptera</taxon>
        <taxon>Glossata</taxon>
        <taxon>Ditrysia</taxon>
        <taxon>Papilionoidea</taxon>
        <taxon>Papilionidae</taxon>
        <taxon>Parnassiinae</taxon>
        <taxon>Parnassini</taxon>
        <taxon>Parnassius</taxon>
        <taxon>Parnassius</taxon>
    </lineage>
</organism>
<evidence type="ECO:0000313" key="3">
    <source>
        <dbReference type="Proteomes" id="UP000691718"/>
    </source>
</evidence>
<feature type="region of interest" description="Disordered" evidence="1">
    <location>
        <begin position="1"/>
        <end position="91"/>
    </location>
</feature>
<feature type="compositionally biased region" description="Basic and acidic residues" evidence="1">
    <location>
        <begin position="16"/>
        <end position="32"/>
    </location>
</feature>
<proteinExistence type="predicted"/>
<dbReference type="AlphaFoldDB" id="A0A8S3WU89"/>
<keyword evidence="3" id="KW-1185">Reference proteome</keyword>
<sequence>MSNKEEQPPPRRKPPDRRLGVPDRPLMERDLFAPETSRVLPSLGQIPRRKGSSPAHGAALGANEAQERSLAETYTTRNRRRPTARREKAEG</sequence>
<dbReference type="Proteomes" id="UP000691718">
    <property type="component" value="Unassembled WGS sequence"/>
</dbReference>
<comment type="caution">
    <text evidence="2">The sequence shown here is derived from an EMBL/GenBank/DDBJ whole genome shotgun (WGS) entry which is preliminary data.</text>
</comment>
<accession>A0A8S3WU89</accession>
<dbReference type="EMBL" id="CAJQZP010000723">
    <property type="protein sequence ID" value="CAG4980993.1"/>
    <property type="molecule type" value="Genomic_DNA"/>
</dbReference>
<evidence type="ECO:0000256" key="1">
    <source>
        <dbReference type="SAM" id="MobiDB-lite"/>
    </source>
</evidence>
<name>A0A8S3WU89_PARAO</name>
<protein>
    <submittedName>
        <fullName evidence="2">(apollo) hypothetical protein</fullName>
    </submittedName>
</protein>
<evidence type="ECO:0000313" key="2">
    <source>
        <dbReference type="EMBL" id="CAG4980993.1"/>
    </source>
</evidence>